<feature type="signal peptide" evidence="5">
    <location>
        <begin position="1"/>
        <end position="17"/>
    </location>
</feature>
<dbReference type="GO" id="GO:0046872">
    <property type="term" value="F:metal ion binding"/>
    <property type="evidence" value="ECO:0007669"/>
    <property type="project" value="UniProtKB-KW"/>
</dbReference>
<dbReference type="GO" id="GO:0004130">
    <property type="term" value="F:cytochrome-c peroxidase activity"/>
    <property type="evidence" value="ECO:0007669"/>
    <property type="project" value="TreeGrafter"/>
</dbReference>
<evidence type="ECO:0000313" key="7">
    <source>
        <dbReference type="EMBL" id="SFV26351.1"/>
    </source>
</evidence>
<dbReference type="Pfam" id="PF06537">
    <property type="entry name" value="DHOR"/>
    <property type="match status" value="1"/>
</dbReference>
<organism evidence="7 8">
    <name type="scientific">Hyphomicrobium facile</name>
    <dbReference type="NCBI Taxonomy" id="51670"/>
    <lineage>
        <taxon>Bacteria</taxon>
        <taxon>Pseudomonadati</taxon>
        <taxon>Pseudomonadota</taxon>
        <taxon>Alphaproteobacteria</taxon>
        <taxon>Hyphomicrobiales</taxon>
        <taxon>Hyphomicrobiaceae</taxon>
        <taxon>Hyphomicrobium</taxon>
    </lineage>
</organism>
<evidence type="ECO:0000256" key="5">
    <source>
        <dbReference type="SAM" id="SignalP"/>
    </source>
</evidence>
<proteinExistence type="predicted"/>
<name>A0A1I7MVD2_9HYPH</name>
<keyword evidence="3 4" id="KW-0408">Iron</keyword>
<feature type="domain" description="Cytochrome c" evidence="6">
    <location>
        <begin position="266"/>
        <end position="387"/>
    </location>
</feature>
<dbReference type="InterPro" id="IPR010538">
    <property type="entry name" value="DHOR"/>
</dbReference>
<sequence>MRVALTLLFFAVVPAHAPLADELDAAVGKALFDRQWIPAPASTKGTDGLGPLFSSRSCTGCHSRGEGARVVTRDDGKADISGAVVRFGNVGGATDPYYGLQLQTNAVPGLMPEGQARFLPDLKYSLEGPALAVGMHAGVRLAPPLFGRAAFDDVADEEILKRADPDDRNGDGIKGRANVTPRGIGRYGWKAGHVTLDEQVAHAFAIDIGMSSPKMPFPYGDCTKLQTECLAAPNGESAAFEGREISSLMLRMVESYIKTLRVPPEAEPSEGQAVFAASGCAGCHVPTLTTRDGRQIPAFTDLLLHDMGPALDDGVGEPGVKSSEWRTAPLIGHRLPSEQRRFLHDGSAETVEEAIGKHRGEAERSRNLFEALSLGDKKRLVEYVNGL</sequence>
<dbReference type="EMBL" id="FPCH01000001">
    <property type="protein sequence ID" value="SFV26351.1"/>
    <property type="molecule type" value="Genomic_DNA"/>
</dbReference>
<dbReference type="InterPro" id="IPR051395">
    <property type="entry name" value="Cytochrome_c_Peroxidase/MauG"/>
</dbReference>
<feature type="chain" id="PRO_5011636744" evidence="5">
    <location>
        <begin position="18"/>
        <end position="387"/>
    </location>
</feature>
<dbReference type="STRING" id="51670.SAMN04488557_0436"/>
<dbReference type="Gene3D" id="1.10.760.10">
    <property type="entry name" value="Cytochrome c-like domain"/>
    <property type="match status" value="1"/>
</dbReference>
<dbReference type="GO" id="GO:0009055">
    <property type="term" value="F:electron transfer activity"/>
    <property type="evidence" value="ECO:0007669"/>
    <property type="project" value="InterPro"/>
</dbReference>
<accession>A0A1I7MVD2</accession>
<dbReference type="PANTHER" id="PTHR30600">
    <property type="entry name" value="CYTOCHROME C PEROXIDASE-RELATED"/>
    <property type="match status" value="1"/>
</dbReference>
<keyword evidence="5" id="KW-0732">Signal</keyword>
<evidence type="ECO:0000256" key="2">
    <source>
        <dbReference type="ARBA" id="ARBA00022723"/>
    </source>
</evidence>
<keyword evidence="2 4" id="KW-0479">Metal-binding</keyword>
<protein>
    <submittedName>
        <fullName evidence="7">CxxC motif-containing protein, DUF1111 family</fullName>
    </submittedName>
</protein>
<dbReference type="AlphaFoldDB" id="A0A1I7MVD2"/>
<dbReference type="Proteomes" id="UP000199423">
    <property type="component" value="Unassembled WGS sequence"/>
</dbReference>
<evidence type="ECO:0000259" key="6">
    <source>
        <dbReference type="PROSITE" id="PS51007"/>
    </source>
</evidence>
<evidence type="ECO:0000256" key="1">
    <source>
        <dbReference type="ARBA" id="ARBA00022617"/>
    </source>
</evidence>
<dbReference type="InterPro" id="IPR036909">
    <property type="entry name" value="Cyt_c-like_dom_sf"/>
</dbReference>
<dbReference type="RefSeq" id="WP_092866148.1">
    <property type="nucleotide sequence ID" value="NZ_FPCH01000001.1"/>
</dbReference>
<dbReference type="InterPro" id="IPR009056">
    <property type="entry name" value="Cyt_c-like_dom"/>
</dbReference>
<feature type="domain" description="Cytochrome c" evidence="6">
    <location>
        <begin position="23"/>
        <end position="165"/>
    </location>
</feature>
<evidence type="ECO:0000256" key="3">
    <source>
        <dbReference type="ARBA" id="ARBA00023004"/>
    </source>
</evidence>
<evidence type="ECO:0000313" key="8">
    <source>
        <dbReference type="Proteomes" id="UP000199423"/>
    </source>
</evidence>
<evidence type="ECO:0000256" key="4">
    <source>
        <dbReference type="PROSITE-ProRule" id="PRU00433"/>
    </source>
</evidence>
<keyword evidence="8" id="KW-1185">Reference proteome</keyword>
<keyword evidence="1 4" id="KW-0349">Heme</keyword>
<dbReference type="PANTHER" id="PTHR30600:SF4">
    <property type="entry name" value="CYTOCHROME C DOMAIN-CONTAINING PROTEIN"/>
    <property type="match status" value="1"/>
</dbReference>
<dbReference type="PROSITE" id="PS51007">
    <property type="entry name" value="CYTC"/>
    <property type="match status" value="2"/>
</dbReference>
<dbReference type="SUPFAM" id="SSF46626">
    <property type="entry name" value="Cytochrome c"/>
    <property type="match status" value="1"/>
</dbReference>
<dbReference type="GO" id="GO:0020037">
    <property type="term" value="F:heme binding"/>
    <property type="evidence" value="ECO:0007669"/>
    <property type="project" value="InterPro"/>
</dbReference>
<gene>
    <name evidence="7" type="ORF">SAMN04488557_0436</name>
</gene>
<reference evidence="8" key="1">
    <citation type="submission" date="2016-10" db="EMBL/GenBank/DDBJ databases">
        <authorList>
            <person name="Varghese N."/>
            <person name="Submissions S."/>
        </authorList>
    </citation>
    <scope>NUCLEOTIDE SEQUENCE [LARGE SCALE GENOMIC DNA]</scope>
    <source>
        <strain evidence="8">DSM 1565</strain>
    </source>
</reference>
<dbReference type="OrthoDB" id="9805202at2"/>